<proteinExistence type="predicted"/>
<organism evidence="2">
    <name type="scientific">viral metagenome</name>
    <dbReference type="NCBI Taxonomy" id="1070528"/>
    <lineage>
        <taxon>unclassified sequences</taxon>
        <taxon>metagenomes</taxon>
        <taxon>organismal metagenomes</taxon>
    </lineage>
</organism>
<protein>
    <submittedName>
        <fullName evidence="2">Uncharacterized protein</fullName>
    </submittedName>
</protein>
<dbReference type="EMBL" id="MN738744">
    <property type="protein sequence ID" value="QHT36521.1"/>
    <property type="molecule type" value="Genomic_DNA"/>
</dbReference>
<name>A0A6C0F6N8_9ZZZZ</name>
<accession>A0A6C0F6N8</accession>
<sequence length="116" mass="13983">MQHHTDLDIFVDMMDSRHVIHDEVIEPRQNPEYYITKAQHIRDQFTDNKNYYFFLKEFITKYKDLDDGQKISIKEEMGIFEKEIPKKDDKKTDIKIKKGKKKTKPKPKLNMGADDY</sequence>
<dbReference type="AlphaFoldDB" id="A0A6C0F6N8"/>
<evidence type="ECO:0000256" key="1">
    <source>
        <dbReference type="SAM" id="MobiDB-lite"/>
    </source>
</evidence>
<evidence type="ECO:0000313" key="2">
    <source>
        <dbReference type="EMBL" id="QHT36521.1"/>
    </source>
</evidence>
<reference evidence="2" key="1">
    <citation type="journal article" date="2020" name="Nature">
        <title>Giant virus diversity and host interactions through global metagenomics.</title>
        <authorList>
            <person name="Schulz F."/>
            <person name="Roux S."/>
            <person name="Paez-Espino D."/>
            <person name="Jungbluth S."/>
            <person name="Walsh D.A."/>
            <person name="Denef V.J."/>
            <person name="McMahon K.D."/>
            <person name="Konstantinidis K.T."/>
            <person name="Eloe-Fadrosh E.A."/>
            <person name="Kyrpides N.C."/>
            <person name="Woyke T."/>
        </authorList>
    </citation>
    <scope>NUCLEOTIDE SEQUENCE</scope>
    <source>
        <strain evidence="2">GVMAG-S-ERX555931-87</strain>
    </source>
</reference>
<feature type="compositionally biased region" description="Basic residues" evidence="1">
    <location>
        <begin position="97"/>
        <end position="107"/>
    </location>
</feature>
<feature type="region of interest" description="Disordered" evidence="1">
    <location>
        <begin position="88"/>
        <end position="116"/>
    </location>
</feature>